<proteinExistence type="predicted"/>
<dbReference type="AlphaFoldDB" id="A0A6J4HZ54"/>
<evidence type="ECO:0000313" key="1">
    <source>
        <dbReference type="EMBL" id="CAA9237144.1"/>
    </source>
</evidence>
<accession>A0A6J4HZ54</accession>
<reference evidence="1" key="1">
    <citation type="submission" date="2020-02" db="EMBL/GenBank/DDBJ databases">
        <authorList>
            <person name="Meier V. D."/>
        </authorList>
    </citation>
    <scope>NUCLEOTIDE SEQUENCE</scope>
    <source>
        <strain evidence="1">AVDCRST_MAG95</strain>
    </source>
</reference>
<evidence type="ECO:0008006" key="2">
    <source>
        <dbReference type="Google" id="ProtNLM"/>
    </source>
</evidence>
<dbReference type="PANTHER" id="PTHR30007">
    <property type="entry name" value="PHP DOMAIN PROTEIN"/>
    <property type="match status" value="1"/>
</dbReference>
<sequence length="86" mass="10132">MEAILADAAYEKVFGSWVQLGVKRQISSRPPTAKDFVPVKWRWVTERALGMFNFFRRLDKDYEKTTESAESWVLWHNGQIILNRIT</sequence>
<protein>
    <recommendedName>
        <fullName evidence="2">Mobile element protein</fullName>
    </recommendedName>
</protein>
<organism evidence="1">
    <name type="scientific">uncultured Adhaeribacter sp</name>
    <dbReference type="NCBI Taxonomy" id="448109"/>
    <lineage>
        <taxon>Bacteria</taxon>
        <taxon>Pseudomonadati</taxon>
        <taxon>Bacteroidota</taxon>
        <taxon>Cytophagia</taxon>
        <taxon>Cytophagales</taxon>
        <taxon>Hymenobacteraceae</taxon>
        <taxon>Adhaeribacter</taxon>
        <taxon>environmental samples</taxon>
    </lineage>
</organism>
<dbReference type="EMBL" id="CADCTJ010000395">
    <property type="protein sequence ID" value="CAA9237144.1"/>
    <property type="molecule type" value="Genomic_DNA"/>
</dbReference>
<gene>
    <name evidence="1" type="ORF">AVDCRST_MAG95-1269</name>
</gene>
<name>A0A6J4HZ54_9BACT</name>
<dbReference type="PANTHER" id="PTHR30007:SF0">
    <property type="entry name" value="TRANSPOSASE"/>
    <property type="match status" value="1"/>
</dbReference>